<evidence type="ECO:0000313" key="3">
    <source>
        <dbReference type="EMBL" id="ETO35879.1"/>
    </source>
</evidence>
<keyword evidence="4" id="KW-1185">Reference proteome</keyword>
<evidence type="ECO:0000256" key="1">
    <source>
        <dbReference type="SAM" id="MobiDB-lite"/>
    </source>
</evidence>
<dbReference type="EMBL" id="ASPP01001194">
    <property type="protein sequence ID" value="ETO35879.1"/>
    <property type="molecule type" value="Genomic_DNA"/>
</dbReference>
<keyword evidence="2" id="KW-0472">Membrane</keyword>
<evidence type="ECO:0008006" key="5">
    <source>
        <dbReference type="Google" id="ProtNLM"/>
    </source>
</evidence>
<keyword evidence="2" id="KW-0812">Transmembrane</keyword>
<feature type="transmembrane region" description="Helical" evidence="2">
    <location>
        <begin position="249"/>
        <end position="267"/>
    </location>
</feature>
<protein>
    <recommendedName>
        <fullName evidence="5">Kelch motif family protein</fullName>
    </recommendedName>
</protein>
<dbReference type="SUPFAM" id="SSF50965">
    <property type="entry name" value="Galactose oxidase, central domain"/>
    <property type="match status" value="1"/>
</dbReference>
<dbReference type="Gene3D" id="2.120.10.80">
    <property type="entry name" value="Kelch-type beta propeller"/>
    <property type="match status" value="1"/>
</dbReference>
<dbReference type="AlphaFoldDB" id="X6PCV9"/>
<dbReference type="InterPro" id="IPR011043">
    <property type="entry name" value="Gal_Oxase/kelch_b-propeller"/>
</dbReference>
<proteinExistence type="predicted"/>
<dbReference type="InterPro" id="IPR015915">
    <property type="entry name" value="Kelch-typ_b-propeller"/>
</dbReference>
<sequence>MKYVNVWRNDDDNENENENETNKLNELNKSNNYNQWVPFTDNHNNPIIIGRDQDNYEGVRALVGGINNYLLFITYLKNNISVFDLNTFQFIKHDTLPTDNNIWYHCFVSKLENGQVQEMMKANQKYKQNYQMLLFCWNTGLSIEYDGDNNIFKFRQLYVCKDIAPFYQYAYTYINDVILFFGGSNYTNISKSVHKYLIQENTWTTFQNSLSNPLNNCVAILNEEDNNVHIIGGIDDEDTKVLTHMKTKVRAWGPLQLVMICLFIIYLF</sequence>
<organism evidence="3 4">
    <name type="scientific">Reticulomyxa filosa</name>
    <dbReference type="NCBI Taxonomy" id="46433"/>
    <lineage>
        <taxon>Eukaryota</taxon>
        <taxon>Sar</taxon>
        <taxon>Rhizaria</taxon>
        <taxon>Retaria</taxon>
        <taxon>Foraminifera</taxon>
        <taxon>Monothalamids</taxon>
        <taxon>Reticulomyxidae</taxon>
        <taxon>Reticulomyxa</taxon>
    </lineage>
</organism>
<evidence type="ECO:0000256" key="2">
    <source>
        <dbReference type="SAM" id="Phobius"/>
    </source>
</evidence>
<reference evidence="3 4" key="1">
    <citation type="journal article" date="2013" name="Curr. Biol.">
        <title>The Genome of the Foraminiferan Reticulomyxa filosa.</title>
        <authorList>
            <person name="Glockner G."/>
            <person name="Hulsmann N."/>
            <person name="Schleicher M."/>
            <person name="Noegel A.A."/>
            <person name="Eichinger L."/>
            <person name="Gallinger C."/>
            <person name="Pawlowski J."/>
            <person name="Sierra R."/>
            <person name="Euteneuer U."/>
            <person name="Pillet L."/>
            <person name="Moustafa A."/>
            <person name="Platzer M."/>
            <person name="Groth M."/>
            <person name="Szafranski K."/>
            <person name="Schliwa M."/>
        </authorList>
    </citation>
    <scope>NUCLEOTIDE SEQUENCE [LARGE SCALE GENOMIC DNA]</scope>
</reference>
<accession>X6PCV9</accession>
<evidence type="ECO:0000313" key="4">
    <source>
        <dbReference type="Proteomes" id="UP000023152"/>
    </source>
</evidence>
<gene>
    <name evidence="3" type="ORF">RFI_01183</name>
</gene>
<keyword evidence="2" id="KW-1133">Transmembrane helix</keyword>
<dbReference type="Proteomes" id="UP000023152">
    <property type="component" value="Unassembled WGS sequence"/>
</dbReference>
<comment type="caution">
    <text evidence="3">The sequence shown here is derived from an EMBL/GenBank/DDBJ whole genome shotgun (WGS) entry which is preliminary data.</text>
</comment>
<name>X6PCV9_RETFI</name>
<feature type="region of interest" description="Disordered" evidence="1">
    <location>
        <begin position="1"/>
        <end position="20"/>
    </location>
</feature>